<dbReference type="Gene3D" id="3.30.70.270">
    <property type="match status" value="1"/>
</dbReference>
<evidence type="ECO:0000256" key="1">
    <source>
        <dbReference type="ARBA" id="ARBA00012528"/>
    </source>
</evidence>
<dbReference type="PROSITE" id="PS50005">
    <property type="entry name" value="TPR"/>
    <property type="match status" value="1"/>
</dbReference>
<dbReference type="PANTHER" id="PTHR45138">
    <property type="entry name" value="REGULATORY COMPONENTS OF SENSORY TRANSDUCTION SYSTEM"/>
    <property type="match status" value="1"/>
</dbReference>
<evidence type="ECO:0000259" key="5">
    <source>
        <dbReference type="PROSITE" id="PS50887"/>
    </source>
</evidence>
<dbReference type="EC" id="2.7.7.65" evidence="1"/>
<dbReference type="SMART" id="SM00267">
    <property type="entry name" value="GGDEF"/>
    <property type="match status" value="1"/>
</dbReference>
<feature type="chain" id="PRO_5012277156" description="diguanylate cyclase" evidence="4">
    <location>
        <begin position="23"/>
        <end position="647"/>
    </location>
</feature>
<evidence type="ECO:0000313" key="6">
    <source>
        <dbReference type="EMBL" id="OLQ88451.1"/>
    </source>
</evidence>
<dbReference type="STRING" id="1381081.BIY22_09850"/>
<dbReference type="OrthoDB" id="5906165at2"/>
<keyword evidence="3" id="KW-0472">Membrane</keyword>
<sequence length="647" mass="73417">MTHFLARLFAVSALLASFYTNALSDRAQWEKAYADASLSNKQRALALLQDRYNALPPGVEKLYVSSKLHGFMLLHGQPYYGNQNRHDGEFASQEQLFIDALNSEEQLDFVSARNSYLTLLDQVDKQDSLDGKILLEYHLCRVLNRQSLYHQAEVYCSSLQTHIEDIAEPILPKYIALRVIANNQEFLGEYQAALDTYQQLLKLIPSYVDSSGIYNDAGLLLATLGHYQQAKEYINTALTMRADDPASLKLAQSHHSMGKVMLKQQLYELAITHFAQSIKIAQQYNHLYGLAFGQLGIGQAYIGLKDYPQATQFLFDALDSATKQQNHQLRGEIYLALAGAHETQKKYLTALEFAQQALDLSTTIGSDRLTSQALEQLAKISERQENYDLALKYYRDYARLELKKRDKESKNAFVALDLARRDYFHQIRNETLSNENLSLRRMQNASEQKAAIYSFVALLLLLAVTAQFVYHKKRCAELKLDGLSGCLSRTVCIRNIKKQRACSSADHRHILVLLDLDNFKSINDTFGHPIGDLMLKRVGQVIREQTSSVDFTGRFGGEEFMLLLKEVDELDIQQRIEQLHTAISSMRLETDGYQAVQVTATLAYLATTKALNDFDELYSILDQALYQAKKSGKNRVIDAYNDPIYLG</sequence>
<feature type="domain" description="GGDEF" evidence="5">
    <location>
        <begin position="507"/>
        <end position="641"/>
    </location>
</feature>
<organism evidence="6 7">
    <name type="scientific">Vibrio panuliri</name>
    <dbReference type="NCBI Taxonomy" id="1381081"/>
    <lineage>
        <taxon>Bacteria</taxon>
        <taxon>Pseudomonadati</taxon>
        <taxon>Pseudomonadota</taxon>
        <taxon>Gammaproteobacteria</taxon>
        <taxon>Vibrionales</taxon>
        <taxon>Vibrionaceae</taxon>
        <taxon>Vibrio</taxon>
    </lineage>
</organism>
<dbReference type="AlphaFoldDB" id="A0A1Q9HFH1"/>
<dbReference type="InterPro" id="IPR043128">
    <property type="entry name" value="Rev_trsase/Diguanyl_cyclase"/>
</dbReference>
<dbReference type="GO" id="GO:0052621">
    <property type="term" value="F:diguanylate cyclase activity"/>
    <property type="evidence" value="ECO:0007669"/>
    <property type="project" value="UniProtKB-EC"/>
</dbReference>
<dbReference type="InterPro" id="IPR029787">
    <property type="entry name" value="Nucleotide_cyclase"/>
</dbReference>
<gene>
    <name evidence="6" type="ORF">BIY22_09850</name>
</gene>
<reference evidence="6 7" key="1">
    <citation type="submission" date="2016-09" db="EMBL/GenBank/DDBJ databases">
        <title>Genomic Taxonomy of the Vibrionaceae.</title>
        <authorList>
            <person name="Gonzalez-Castillo A."/>
            <person name="Gomez-Gil B."/>
            <person name="Enciso-Ibarra K."/>
        </authorList>
    </citation>
    <scope>NUCLEOTIDE SEQUENCE [LARGE SCALE GENOMIC DNA]</scope>
    <source>
        <strain evidence="6 7">CAIM 703</strain>
    </source>
</reference>
<dbReference type="InterPro" id="IPR011990">
    <property type="entry name" value="TPR-like_helical_dom_sf"/>
</dbReference>
<feature type="transmembrane region" description="Helical" evidence="3">
    <location>
        <begin position="450"/>
        <end position="470"/>
    </location>
</feature>
<dbReference type="Pfam" id="PF13424">
    <property type="entry name" value="TPR_12"/>
    <property type="match status" value="1"/>
</dbReference>
<dbReference type="SMART" id="SM00028">
    <property type="entry name" value="TPR"/>
    <property type="match status" value="6"/>
</dbReference>
<dbReference type="GO" id="GO:1902201">
    <property type="term" value="P:negative regulation of bacterial-type flagellum-dependent cell motility"/>
    <property type="evidence" value="ECO:0007669"/>
    <property type="project" value="TreeGrafter"/>
</dbReference>
<dbReference type="GO" id="GO:0005886">
    <property type="term" value="C:plasma membrane"/>
    <property type="evidence" value="ECO:0007669"/>
    <property type="project" value="TreeGrafter"/>
</dbReference>
<dbReference type="CDD" id="cd01949">
    <property type="entry name" value="GGDEF"/>
    <property type="match status" value="1"/>
</dbReference>
<evidence type="ECO:0000256" key="2">
    <source>
        <dbReference type="PROSITE-ProRule" id="PRU00339"/>
    </source>
</evidence>
<dbReference type="InterPro" id="IPR019734">
    <property type="entry name" value="TPR_rpt"/>
</dbReference>
<evidence type="ECO:0000313" key="7">
    <source>
        <dbReference type="Proteomes" id="UP000186313"/>
    </source>
</evidence>
<dbReference type="GO" id="GO:0043709">
    <property type="term" value="P:cell adhesion involved in single-species biofilm formation"/>
    <property type="evidence" value="ECO:0007669"/>
    <property type="project" value="TreeGrafter"/>
</dbReference>
<dbReference type="InterPro" id="IPR050469">
    <property type="entry name" value="Diguanylate_Cyclase"/>
</dbReference>
<name>A0A1Q9HFH1_9VIBR</name>
<proteinExistence type="predicted"/>
<feature type="signal peptide" evidence="4">
    <location>
        <begin position="1"/>
        <end position="22"/>
    </location>
</feature>
<keyword evidence="2" id="KW-0802">TPR repeat</keyword>
<keyword evidence="3" id="KW-1133">Transmembrane helix</keyword>
<protein>
    <recommendedName>
        <fullName evidence="1">diguanylate cyclase</fullName>
        <ecNumber evidence="1">2.7.7.65</ecNumber>
    </recommendedName>
</protein>
<dbReference type="Gene3D" id="1.25.40.10">
    <property type="entry name" value="Tetratricopeptide repeat domain"/>
    <property type="match status" value="2"/>
</dbReference>
<dbReference type="Proteomes" id="UP000186313">
    <property type="component" value="Unassembled WGS sequence"/>
</dbReference>
<dbReference type="SUPFAM" id="SSF55073">
    <property type="entry name" value="Nucleotide cyclase"/>
    <property type="match status" value="1"/>
</dbReference>
<accession>A0A1Q9HFH1</accession>
<feature type="repeat" description="TPR" evidence="2">
    <location>
        <begin position="211"/>
        <end position="244"/>
    </location>
</feature>
<dbReference type="PROSITE" id="PS50887">
    <property type="entry name" value="GGDEF"/>
    <property type="match status" value="1"/>
</dbReference>
<keyword evidence="4" id="KW-0732">Signal</keyword>
<evidence type="ECO:0000256" key="3">
    <source>
        <dbReference type="SAM" id="Phobius"/>
    </source>
</evidence>
<dbReference type="Pfam" id="PF13181">
    <property type="entry name" value="TPR_8"/>
    <property type="match status" value="1"/>
</dbReference>
<dbReference type="SUPFAM" id="SSF48452">
    <property type="entry name" value="TPR-like"/>
    <property type="match status" value="1"/>
</dbReference>
<evidence type="ECO:0000256" key="4">
    <source>
        <dbReference type="SAM" id="SignalP"/>
    </source>
</evidence>
<comment type="caution">
    <text evidence="6">The sequence shown here is derived from an EMBL/GenBank/DDBJ whole genome shotgun (WGS) entry which is preliminary data.</text>
</comment>
<dbReference type="Pfam" id="PF00990">
    <property type="entry name" value="GGDEF"/>
    <property type="match status" value="1"/>
</dbReference>
<keyword evidence="3" id="KW-0812">Transmembrane</keyword>
<dbReference type="PANTHER" id="PTHR45138:SF24">
    <property type="entry name" value="DIGUANYLATE CYCLASE DGCC-RELATED"/>
    <property type="match status" value="1"/>
</dbReference>
<dbReference type="EMBL" id="MJMJ01000023">
    <property type="protein sequence ID" value="OLQ88451.1"/>
    <property type="molecule type" value="Genomic_DNA"/>
</dbReference>
<dbReference type="NCBIfam" id="TIGR00254">
    <property type="entry name" value="GGDEF"/>
    <property type="match status" value="1"/>
</dbReference>
<dbReference type="InterPro" id="IPR000160">
    <property type="entry name" value="GGDEF_dom"/>
</dbReference>